<dbReference type="AlphaFoldDB" id="A0A9R0RMG9"/>
<accession>A0A9R0RMG9</accession>
<feature type="chain" id="PRO_5040462677" description="Secreted protein" evidence="1">
    <location>
        <begin position="22"/>
        <end position="69"/>
    </location>
</feature>
<keyword evidence="1" id="KW-0732">Signal</keyword>
<evidence type="ECO:0000313" key="3">
    <source>
        <dbReference type="Proteomes" id="UP000324705"/>
    </source>
</evidence>
<protein>
    <recommendedName>
        <fullName evidence="4">Secreted protein</fullName>
    </recommendedName>
</protein>
<reference evidence="2 3" key="1">
    <citation type="submission" date="2017-09" db="EMBL/GenBank/DDBJ databases">
        <authorList>
            <consortium name="International Durum Wheat Genome Sequencing Consortium (IDWGSC)"/>
            <person name="Milanesi L."/>
        </authorList>
    </citation>
    <scope>NUCLEOTIDE SEQUENCE [LARGE SCALE GENOMIC DNA]</scope>
    <source>
        <strain evidence="3">cv. Svevo</strain>
    </source>
</reference>
<organism evidence="2 3">
    <name type="scientific">Triticum turgidum subsp. durum</name>
    <name type="common">Durum wheat</name>
    <name type="synonym">Triticum durum</name>
    <dbReference type="NCBI Taxonomy" id="4567"/>
    <lineage>
        <taxon>Eukaryota</taxon>
        <taxon>Viridiplantae</taxon>
        <taxon>Streptophyta</taxon>
        <taxon>Embryophyta</taxon>
        <taxon>Tracheophyta</taxon>
        <taxon>Spermatophyta</taxon>
        <taxon>Magnoliopsida</taxon>
        <taxon>Liliopsida</taxon>
        <taxon>Poales</taxon>
        <taxon>Poaceae</taxon>
        <taxon>BOP clade</taxon>
        <taxon>Pooideae</taxon>
        <taxon>Triticodae</taxon>
        <taxon>Triticeae</taxon>
        <taxon>Triticinae</taxon>
        <taxon>Triticum</taxon>
    </lineage>
</organism>
<dbReference type="Proteomes" id="UP000324705">
    <property type="component" value="Chromosome 3A"/>
</dbReference>
<proteinExistence type="predicted"/>
<evidence type="ECO:0000313" key="2">
    <source>
        <dbReference type="EMBL" id="VAH63277.1"/>
    </source>
</evidence>
<evidence type="ECO:0000256" key="1">
    <source>
        <dbReference type="SAM" id="SignalP"/>
    </source>
</evidence>
<evidence type="ECO:0008006" key="4">
    <source>
        <dbReference type="Google" id="ProtNLM"/>
    </source>
</evidence>
<gene>
    <name evidence="2" type="ORF">TRITD_3Av1G178570</name>
</gene>
<dbReference type="Gramene" id="TRITD3Av1G178570.4">
    <property type="protein sequence ID" value="TRITD3Av1G178570.4"/>
    <property type="gene ID" value="TRITD3Av1G178570"/>
</dbReference>
<dbReference type="EMBL" id="LT934115">
    <property type="protein sequence ID" value="VAH63277.1"/>
    <property type="molecule type" value="Genomic_DNA"/>
</dbReference>
<name>A0A9R0RMG9_TRITD</name>
<feature type="signal peptide" evidence="1">
    <location>
        <begin position="1"/>
        <end position="21"/>
    </location>
</feature>
<keyword evidence="3" id="KW-1185">Reference proteome</keyword>
<sequence>MTHFVLLFTIILLCLQKIASAAGTGYAQFFVWRAKNTFREQFIDNLYHAALNLRQMVNYIAELLLEVII</sequence>